<proteinExistence type="predicted"/>
<dbReference type="PROSITE" id="PS51833">
    <property type="entry name" value="HDOD"/>
    <property type="match status" value="1"/>
</dbReference>
<dbReference type="SMART" id="SM00052">
    <property type="entry name" value="EAL"/>
    <property type="match status" value="1"/>
</dbReference>
<comment type="caution">
    <text evidence="2">The sequence shown here is derived from an EMBL/GenBank/DDBJ whole genome shotgun (WGS) entry which is preliminary data.</text>
</comment>
<dbReference type="RefSeq" id="WP_114482111.1">
    <property type="nucleotide sequence ID" value="NZ_QPJU01000001.1"/>
</dbReference>
<dbReference type="InterPro" id="IPR014408">
    <property type="entry name" value="dGMP_Pdiesterase_EAL/HD-GYP"/>
</dbReference>
<dbReference type="AlphaFoldDB" id="A0A369ARJ3"/>
<dbReference type="EMBL" id="QPJU01000001">
    <property type="protein sequence ID" value="RCX11989.1"/>
    <property type="molecule type" value="Genomic_DNA"/>
</dbReference>
<accession>A0A369ARJ3</accession>
<evidence type="ECO:0000313" key="2">
    <source>
        <dbReference type="EMBL" id="RCX11989.1"/>
    </source>
</evidence>
<dbReference type="PANTHER" id="PTHR33525:SF4">
    <property type="entry name" value="CYCLIC DI-GMP PHOSPHODIESTERASE CDGJ"/>
    <property type="match status" value="1"/>
</dbReference>
<keyword evidence="3" id="KW-1185">Reference proteome</keyword>
<dbReference type="Proteomes" id="UP000252174">
    <property type="component" value="Unassembled WGS sequence"/>
</dbReference>
<dbReference type="InterPro" id="IPR013976">
    <property type="entry name" value="HDOD"/>
</dbReference>
<dbReference type="Pfam" id="PF00563">
    <property type="entry name" value="EAL"/>
    <property type="match status" value="1"/>
</dbReference>
<dbReference type="SUPFAM" id="SSF109604">
    <property type="entry name" value="HD-domain/PDEase-like"/>
    <property type="match status" value="1"/>
</dbReference>
<gene>
    <name evidence="2" type="ORF">DFR45_101527</name>
</gene>
<protein>
    <submittedName>
        <fullName evidence="2">EAL and modified HD-GYP domain-containing signal transduction protein</fullName>
    </submittedName>
</protein>
<dbReference type="OrthoDB" id="9804751at2"/>
<dbReference type="Gene3D" id="3.20.20.450">
    <property type="entry name" value="EAL domain"/>
    <property type="match status" value="1"/>
</dbReference>
<feature type="domain" description="HDOD" evidence="1">
    <location>
        <begin position="228"/>
        <end position="414"/>
    </location>
</feature>
<dbReference type="Pfam" id="PF08668">
    <property type="entry name" value="HDOD"/>
    <property type="match status" value="1"/>
</dbReference>
<reference evidence="2 3" key="1">
    <citation type="submission" date="2018-07" db="EMBL/GenBank/DDBJ databases">
        <title>Genomic Encyclopedia of Type Strains, Phase IV (KMG-IV): sequencing the most valuable type-strain genomes for metagenomic binning, comparative biology and taxonomic classification.</title>
        <authorList>
            <person name="Goeker M."/>
        </authorList>
    </citation>
    <scope>NUCLEOTIDE SEQUENCE [LARGE SCALE GENOMIC DNA]</scope>
    <source>
        <strain evidence="2 3">DSM 100911</strain>
    </source>
</reference>
<organism evidence="2 3">
    <name type="scientific">Extensimonas vulgaris</name>
    <dbReference type="NCBI Taxonomy" id="1031594"/>
    <lineage>
        <taxon>Bacteria</taxon>
        <taxon>Pseudomonadati</taxon>
        <taxon>Pseudomonadota</taxon>
        <taxon>Betaproteobacteria</taxon>
        <taxon>Burkholderiales</taxon>
        <taxon>Comamonadaceae</taxon>
        <taxon>Extensimonas</taxon>
    </lineage>
</organism>
<dbReference type="PIRSF" id="PIRSF003180">
    <property type="entry name" value="DiGMPpdiest_YuxH"/>
    <property type="match status" value="1"/>
</dbReference>
<dbReference type="InterPro" id="IPR052340">
    <property type="entry name" value="RNase_Y/CdgJ"/>
</dbReference>
<evidence type="ECO:0000313" key="3">
    <source>
        <dbReference type="Proteomes" id="UP000252174"/>
    </source>
</evidence>
<dbReference type="SUPFAM" id="SSF141868">
    <property type="entry name" value="EAL domain-like"/>
    <property type="match status" value="1"/>
</dbReference>
<dbReference type="Gene3D" id="1.10.3210.10">
    <property type="entry name" value="Hypothetical protein af1432"/>
    <property type="match status" value="1"/>
</dbReference>
<dbReference type="PANTHER" id="PTHR33525">
    <property type="match status" value="1"/>
</dbReference>
<dbReference type="InterPro" id="IPR035919">
    <property type="entry name" value="EAL_sf"/>
</dbReference>
<evidence type="ECO:0000259" key="1">
    <source>
        <dbReference type="PROSITE" id="PS51833"/>
    </source>
</evidence>
<dbReference type="InterPro" id="IPR001633">
    <property type="entry name" value="EAL_dom"/>
</dbReference>
<name>A0A369ARJ3_9BURK</name>
<sequence>MPSPADSTDIAAPSALPDFGAAPDAQASNQAIIARQPIVDAQRAVYGYELFDRTTASNHHTAASDAALLFNALSNAGTEALVGKKTVFINCTHESLAGGHLELIHPDKVVLEIPPLAVDASAQNIEGRIAALQALRQRGFRLAFDQQVLRRPYASWLPLASFIKLDMQALKPELAAPLVQFARAHSQATLVAEKVETAEQFQRMADLGVTLFQGFWFAQPVLVSTTIAKPAQANVIQLINLVRKQASTAEIEEILKRDPALSFNLLRFINSSGFGLSCEVTSFRHAVMILGLKKLFRWAALLLTTSRADGTAPAVGTTAVVRGRLMELLAAELLPPEECDNAFVVGVFSLLDVMLGIPLEKALQSVALPDTVTDALLHHKGVFAPFLALTKACESGDEESFARLAQELHLTNRQVNWAHLQALAWAESLGEEAM</sequence>